<sequence length="60" mass="6707">MYIRKAIIGAAVLMAGIIILGGLTVLYCFTETNIPTQVYLISWMMCLYVMLACSRRISES</sequence>
<evidence type="ECO:0000313" key="3">
    <source>
        <dbReference type="Proteomes" id="UP000824116"/>
    </source>
</evidence>
<name>A0A9D2GBP2_9FIRM</name>
<evidence type="ECO:0000313" key="2">
    <source>
        <dbReference type="EMBL" id="HIZ75731.1"/>
    </source>
</evidence>
<keyword evidence="1" id="KW-1133">Transmembrane helix</keyword>
<reference evidence="2" key="2">
    <citation type="submission" date="2021-04" db="EMBL/GenBank/DDBJ databases">
        <authorList>
            <person name="Gilroy R."/>
        </authorList>
    </citation>
    <scope>NUCLEOTIDE SEQUENCE</scope>
    <source>
        <strain evidence="2">CHK196-3914</strain>
    </source>
</reference>
<organism evidence="2 3">
    <name type="scientific">Candidatus Mediterraneibacter stercoravium</name>
    <dbReference type="NCBI Taxonomy" id="2838685"/>
    <lineage>
        <taxon>Bacteria</taxon>
        <taxon>Bacillati</taxon>
        <taxon>Bacillota</taxon>
        <taxon>Clostridia</taxon>
        <taxon>Lachnospirales</taxon>
        <taxon>Lachnospiraceae</taxon>
        <taxon>Mediterraneibacter</taxon>
    </lineage>
</organism>
<gene>
    <name evidence="2" type="ORF">H9723_10920</name>
</gene>
<keyword evidence="1" id="KW-0472">Membrane</keyword>
<dbReference type="EMBL" id="DXAY01000256">
    <property type="protein sequence ID" value="HIZ75731.1"/>
    <property type="molecule type" value="Genomic_DNA"/>
</dbReference>
<comment type="caution">
    <text evidence="2">The sequence shown here is derived from an EMBL/GenBank/DDBJ whole genome shotgun (WGS) entry which is preliminary data.</text>
</comment>
<feature type="transmembrane region" description="Helical" evidence="1">
    <location>
        <begin position="36"/>
        <end position="54"/>
    </location>
</feature>
<protein>
    <submittedName>
        <fullName evidence="2">Uncharacterized protein</fullName>
    </submittedName>
</protein>
<dbReference type="AlphaFoldDB" id="A0A9D2GBP2"/>
<proteinExistence type="predicted"/>
<feature type="transmembrane region" description="Helical" evidence="1">
    <location>
        <begin position="7"/>
        <end position="30"/>
    </location>
</feature>
<evidence type="ECO:0000256" key="1">
    <source>
        <dbReference type="SAM" id="Phobius"/>
    </source>
</evidence>
<reference evidence="2" key="1">
    <citation type="journal article" date="2021" name="PeerJ">
        <title>Extensive microbial diversity within the chicken gut microbiome revealed by metagenomics and culture.</title>
        <authorList>
            <person name="Gilroy R."/>
            <person name="Ravi A."/>
            <person name="Getino M."/>
            <person name="Pursley I."/>
            <person name="Horton D.L."/>
            <person name="Alikhan N.F."/>
            <person name="Baker D."/>
            <person name="Gharbi K."/>
            <person name="Hall N."/>
            <person name="Watson M."/>
            <person name="Adriaenssens E.M."/>
            <person name="Foster-Nyarko E."/>
            <person name="Jarju S."/>
            <person name="Secka A."/>
            <person name="Antonio M."/>
            <person name="Oren A."/>
            <person name="Chaudhuri R.R."/>
            <person name="La Ragione R."/>
            <person name="Hildebrand F."/>
            <person name="Pallen M.J."/>
        </authorList>
    </citation>
    <scope>NUCLEOTIDE SEQUENCE</scope>
    <source>
        <strain evidence="2">CHK196-3914</strain>
    </source>
</reference>
<keyword evidence="1" id="KW-0812">Transmembrane</keyword>
<dbReference type="Proteomes" id="UP000824116">
    <property type="component" value="Unassembled WGS sequence"/>
</dbReference>
<accession>A0A9D2GBP2</accession>